<reference evidence="3 4" key="1">
    <citation type="submission" date="2020-08" db="EMBL/GenBank/DDBJ databases">
        <title>Genomic Encyclopedia of Type Strains, Phase III (KMG-III): the genomes of soil and plant-associated and newly described type strains.</title>
        <authorList>
            <person name="Whitman W."/>
        </authorList>
    </citation>
    <scope>NUCLEOTIDE SEQUENCE [LARGE SCALE GENOMIC DNA]</scope>
    <source>
        <strain evidence="3 4">CECT 3313</strain>
    </source>
</reference>
<accession>A0A7W9UPK8</accession>
<evidence type="ECO:0000313" key="3">
    <source>
        <dbReference type="EMBL" id="MBB5926460.1"/>
    </source>
</evidence>
<feature type="region of interest" description="Disordered" evidence="1">
    <location>
        <begin position="98"/>
        <end position="118"/>
    </location>
</feature>
<dbReference type="RefSeq" id="WP_184963206.1">
    <property type="nucleotide sequence ID" value="NZ_JACHJK010000003.1"/>
</dbReference>
<name>A0A7W9UPK8_9ACTN</name>
<gene>
    <name evidence="3" type="ORF">FHS34_001916</name>
</gene>
<feature type="domain" description="Trypsin-co-occurring" evidence="2">
    <location>
        <begin position="9"/>
        <end position="98"/>
    </location>
</feature>
<dbReference type="AlphaFoldDB" id="A0A7W9UPK8"/>
<dbReference type="Proteomes" id="UP000585836">
    <property type="component" value="Unassembled WGS sequence"/>
</dbReference>
<evidence type="ECO:0000256" key="1">
    <source>
        <dbReference type="SAM" id="MobiDB-lite"/>
    </source>
</evidence>
<evidence type="ECO:0000313" key="4">
    <source>
        <dbReference type="Proteomes" id="UP000585836"/>
    </source>
</evidence>
<comment type="caution">
    <text evidence="3">The sequence shown here is derived from an EMBL/GenBank/DDBJ whole genome shotgun (WGS) entry which is preliminary data.</text>
</comment>
<evidence type="ECO:0000259" key="2">
    <source>
        <dbReference type="Pfam" id="PF19493"/>
    </source>
</evidence>
<organism evidence="3 4">
    <name type="scientific">Streptomyces echinatus</name>
    <dbReference type="NCBI Taxonomy" id="67293"/>
    <lineage>
        <taxon>Bacteria</taxon>
        <taxon>Bacillati</taxon>
        <taxon>Actinomycetota</taxon>
        <taxon>Actinomycetes</taxon>
        <taxon>Kitasatosporales</taxon>
        <taxon>Streptomycetaceae</taxon>
        <taxon>Streptomyces</taxon>
    </lineage>
</organism>
<dbReference type="EMBL" id="JACHJK010000003">
    <property type="protein sequence ID" value="MBB5926460.1"/>
    <property type="molecule type" value="Genomic_DNA"/>
</dbReference>
<dbReference type="InterPro" id="IPR045794">
    <property type="entry name" value="Trypco1"/>
</dbReference>
<protein>
    <recommendedName>
        <fullName evidence="2">Trypsin-co-occurring domain-containing protein</fullName>
    </recommendedName>
</protein>
<proteinExistence type="predicted"/>
<sequence>MAALTRILLDGGACVLVEQQVEWDGPVKAVRIGDAVRELPVTLEGALEPATEAVHATLGQLRRGRPGEITVECGIDLAFEAGAVITKSQASCHLKVTVSSQGDGSGHPRAGTGTDCSR</sequence>
<dbReference type="NCBIfam" id="NF041216">
    <property type="entry name" value="CU044_2847_fam"/>
    <property type="match status" value="1"/>
</dbReference>
<dbReference type="Pfam" id="PF19493">
    <property type="entry name" value="Trypco1"/>
    <property type="match status" value="1"/>
</dbReference>
<keyword evidence="4" id="KW-1185">Reference proteome</keyword>